<gene>
    <name evidence="3" type="ORF">ATJ78_1665</name>
</gene>
<dbReference type="PANTHER" id="PTHR30204:SF98">
    <property type="entry name" value="HTH-TYPE TRANSCRIPTIONAL REGULATOR ADHR"/>
    <property type="match status" value="1"/>
</dbReference>
<dbReference type="InterPro" id="IPR009061">
    <property type="entry name" value="DNA-bd_dom_put_sf"/>
</dbReference>
<dbReference type="Gene3D" id="1.10.1660.10">
    <property type="match status" value="1"/>
</dbReference>
<dbReference type="InterPro" id="IPR000551">
    <property type="entry name" value="MerR-type_HTH_dom"/>
</dbReference>
<dbReference type="PANTHER" id="PTHR30204">
    <property type="entry name" value="REDOX-CYCLING DRUG-SENSING TRANSCRIPTIONAL ACTIVATOR SOXR"/>
    <property type="match status" value="1"/>
</dbReference>
<reference evidence="3 4" key="1">
    <citation type="submission" date="2017-10" db="EMBL/GenBank/DDBJ databases">
        <title>Sequencing the genomes of 1000 actinobacteria strains.</title>
        <authorList>
            <person name="Klenk H.-P."/>
        </authorList>
    </citation>
    <scope>NUCLEOTIDE SEQUENCE [LARGE SCALE GENOMIC DNA]</scope>
    <source>
        <strain evidence="3 4">DSM 21798</strain>
    </source>
</reference>
<keyword evidence="1" id="KW-0238">DNA-binding</keyword>
<evidence type="ECO:0000313" key="3">
    <source>
        <dbReference type="EMBL" id="PFG30729.1"/>
    </source>
</evidence>
<dbReference type="SMART" id="SM00422">
    <property type="entry name" value="HTH_MERR"/>
    <property type="match status" value="1"/>
</dbReference>
<accession>A0A2A9DXT0</accession>
<evidence type="ECO:0000256" key="1">
    <source>
        <dbReference type="ARBA" id="ARBA00023125"/>
    </source>
</evidence>
<evidence type="ECO:0000259" key="2">
    <source>
        <dbReference type="PROSITE" id="PS50937"/>
    </source>
</evidence>
<sequence>MRISELSRATGVSIASIKYYVREGLLPAGESLGARQADYGDTHVTRLRLIRALVDVVGLPIAQVRRLFALIADPGDDMFAALGEAVGSLPPYGTDSETDAAAESRARATIERLDWTYDAGYAATAQLERSLAALEGTGVPMSDDRLEVYARAARMIAEFDIAHMPDENPSAAIEYSVLGTALYEPVLVALRRLAHLDIVAQALDDDE</sequence>
<organism evidence="3 4">
    <name type="scientific">Paramicrobacterium agarici</name>
    <dbReference type="NCBI Taxonomy" id="630514"/>
    <lineage>
        <taxon>Bacteria</taxon>
        <taxon>Bacillati</taxon>
        <taxon>Actinomycetota</taxon>
        <taxon>Actinomycetes</taxon>
        <taxon>Micrococcales</taxon>
        <taxon>Microbacteriaceae</taxon>
        <taxon>Paramicrobacterium</taxon>
    </lineage>
</organism>
<proteinExistence type="predicted"/>
<keyword evidence="4" id="KW-1185">Reference proteome</keyword>
<dbReference type="OrthoDB" id="5242095at2"/>
<dbReference type="PROSITE" id="PS50937">
    <property type="entry name" value="HTH_MERR_2"/>
    <property type="match status" value="1"/>
</dbReference>
<dbReference type="PRINTS" id="PR00040">
    <property type="entry name" value="HTHMERR"/>
</dbReference>
<protein>
    <submittedName>
        <fullName evidence="3">MerR-like DNA binding protein</fullName>
    </submittedName>
</protein>
<evidence type="ECO:0000313" key="4">
    <source>
        <dbReference type="Proteomes" id="UP000221369"/>
    </source>
</evidence>
<dbReference type="GO" id="GO:0003677">
    <property type="term" value="F:DNA binding"/>
    <property type="evidence" value="ECO:0007669"/>
    <property type="project" value="UniProtKB-KW"/>
</dbReference>
<dbReference type="EMBL" id="PDJE01000001">
    <property type="protein sequence ID" value="PFG30729.1"/>
    <property type="molecule type" value="Genomic_DNA"/>
</dbReference>
<dbReference type="GO" id="GO:0003700">
    <property type="term" value="F:DNA-binding transcription factor activity"/>
    <property type="evidence" value="ECO:0007669"/>
    <property type="project" value="InterPro"/>
</dbReference>
<dbReference type="SUPFAM" id="SSF46955">
    <property type="entry name" value="Putative DNA-binding domain"/>
    <property type="match status" value="1"/>
</dbReference>
<dbReference type="Proteomes" id="UP000221369">
    <property type="component" value="Unassembled WGS sequence"/>
</dbReference>
<dbReference type="CDD" id="cd04780">
    <property type="entry name" value="HTH_MerR-like_sg5"/>
    <property type="match status" value="1"/>
</dbReference>
<comment type="caution">
    <text evidence="3">The sequence shown here is derived from an EMBL/GenBank/DDBJ whole genome shotgun (WGS) entry which is preliminary data.</text>
</comment>
<dbReference type="AlphaFoldDB" id="A0A2A9DXT0"/>
<dbReference type="Pfam" id="PF13411">
    <property type="entry name" value="MerR_1"/>
    <property type="match status" value="1"/>
</dbReference>
<name>A0A2A9DXT0_9MICO</name>
<dbReference type="RefSeq" id="WP_098409284.1">
    <property type="nucleotide sequence ID" value="NZ_PDJE01000001.1"/>
</dbReference>
<dbReference type="InterPro" id="IPR047057">
    <property type="entry name" value="MerR_fam"/>
</dbReference>
<feature type="domain" description="HTH merR-type" evidence="2">
    <location>
        <begin position="1"/>
        <end position="70"/>
    </location>
</feature>